<evidence type="ECO:0008006" key="2">
    <source>
        <dbReference type="Google" id="ProtNLM"/>
    </source>
</evidence>
<accession>A0A1K2I7T9</accession>
<name>A0A1K2I7T9_9LACO</name>
<protein>
    <recommendedName>
        <fullName evidence="2">AbrB family transcriptional regulator</fullName>
    </recommendedName>
</protein>
<dbReference type="EMBL" id="LT634362">
    <property type="protein sequence ID" value="SFZ88457.1"/>
    <property type="molecule type" value="Genomic_DNA"/>
</dbReference>
<proteinExistence type="predicted"/>
<sequence length="95" mass="10685">MTSNPKKDKKERILGEFKTRKTGNTLTLTVPSSAGKSAGEKFLLVAKPNGTLEYRSVQANPWLDGQYDDIDFQKELNDVGNFGLDEDYGKEQVDW</sequence>
<gene>
    <name evidence="1" type="ORF">LREN565_1570</name>
</gene>
<dbReference type="AlphaFoldDB" id="A0A1K2I7T9"/>
<evidence type="ECO:0000313" key="1">
    <source>
        <dbReference type="EMBL" id="SFZ88457.1"/>
    </source>
</evidence>
<reference evidence="1" key="1">
    <citation type="submission" date="2016-11" db="EMBL/GenBank/DDBJ databases">
        <authorList>
            <person name="Jaros S."/>
            <person name="Januszkiewicz K."/>
            <person name="Wedrychowicz H."/>
        </authorList>
    </citation>
    <scope>NUCLEOTIDE SEQUENCE</scope>
    <source>
        <strain evidence="1">ACA-DC 565</strain>
    </source>
</reference>
<organism evidence="1">
    <name type="scientific">Loigolactobacillus rennini</name>
    <dbReference type="NCBI Taxonomy" id="238013"/>
    <lineage>
        <taxon>Bacteria</taxon>
        <taxon>Bacillati</taxon>
        <taxon>Bacillota</taxon>
        <taxon>Bacilli</taxon>
        <taxon>Lactobacillales</taxon>
        <taxon>Lactobacillaceae</taxon>
        <taxon>Loigolactobacillus</taxon>
    </lineage>
</organism>